<dbReference type="SUPFAM" id="SSF81606">
    <property type="entry name" value="PP2C-like"/>
    <property type="match status" value="1"/>
</dbReference>
<reference evidence="2 3" key="1">
    <citation type="journal article" date="2019" name="Int. J. Syst. Evol. Microbiol.">
        <title>The Global Catalogue of Microorganisms (GCM) 10K type strain sequencing project: providing services to taxonomists for standard genome sequencing and annotation.</title>
        <authorList>
            <consortium name="The Broad Institute Genomics Platform"/>
            <consortium name="The Broad Institute Genome Sequencing Center for Infectious Disease"/>
            <person name="Wu L."/>
            <person name="Ma J."/>
        </authorList>
    </citation>
    <scope>NUCLEOTIDE SEQUENCE [LARGE SCALE GENOMIC DNA]</scope>
    <source>
        <strain evidence="2 3">JCM 14900</strain>
    </source>
</reference>
<dbReference type="Proteomes" id="UP001501343">
    <property type="component" value="Unassembled WGS sequence"/>
</dbReference>
<gene>
    <name evidence="2" type="ORF">GCM10009775_25690</name>
</gene>
<organism evidence="2 3">
    <name type="scientific">Microbacterium aoyamense</name>
    <dbReference type="NCBI Taxonomy" id="344166"/>
    <lineage>
        <taxon>Bacteria</taxon>
        <taxon>Bacillati</taxon>
        <taxon>Actinomycetota</taxon>
        <taxon>Actinomycetes</taxon>
        <taxon>Micrococcales</taxon>
        <taxon>Microbacteriaceae</taxon>
        <taxon>Microbacterium</taxon>
    </lineage>
</organism>
<dbReference type="SMART" id="SM00332">
    <property type="entry name" value="PP2Cc"/>
    <property type="match status" value="1"/>
</dbReference>
<evidence type="ECO:0000313" key="3">
    <source>
        <dbReference type="Proteomes" id="UP001501343"/>
    </source>
</evidence>
<feature type="domain" description="PPM-type phosphatase" evidence="1">
    <location>
        <begin position="5"/>
        <end position="233"/>
    </location>
</feature>
<dbReference type="InterPro" id="IPR001932">
    <property type="entry name" value="PPM-type_phosphatase-like_dom"/>
</dbReference>
<protein>
    <recommendedName>
        <fullName evidence="1">PPM-type phosphatase domain-containing protein</fullName>
    </recommendedName>
</protein>
<evidence type="ECO:0000313" key="2">
    <source>
        <dbReference type="EMBL" id="GAA1932509.1"/>
    </source>
</evidence>
<dbReference type="Gene3D" id="3.60.40.10">
    <property type="entry name" value="PPM-type phosphatase domain"/>
    <property type="match status" value="1"/>
</dbReference>
<dbReference type="RefSeq" id="WP_248147734.1">
    <property type="nucleotide sequence ID" value="NZ_BAAAOF010000005.1"/>
</dbReference>
<dbReference type="EMBL" id="BAAAOF010000005">
    <property type="protein sequence ID" value="GAA1932509.1"/>
    <property type="molecule type" value="Genomic_DNA"/>
</dbReference>
<proteinExistence type="predicted"/>
<dbReference type="CDD" id="cd00143">
    <property type="entry name" value="PP2Cc"/>
    <property type="match status" value="1"/>
</dbReference>
<name>A0ABN2PV05_9MICO</name>
<dbReference type="SMART" id="SM00331">
    <property type="entry name" value="PP2C_SIG"/>
    <property type="match status" value="1"/>
</dbReference>
<comment type="caution">
    <text evidence="2">The sequence shown here is derived from an EMBL/GenBank/DDBJ whole genome shotgun (WGS) entry which is preliminary data.</text>
</comment>
<evidence type="ECO:0000259" key="1">
    <source>
        <dbReference type="PROSITE" id="PS51746"/>
    </source>
</evidence>
<accession>A0ABN2PV05</accession>
<dbReference type="PROSITE" id="PS51746">
    <property type="entry name" value="PPM_2"/>
    <property type="match status" value="1"/>
</dbReference>
<sequence length="262" mass="27416">MIRLDVGGASDVGAHRTVNQDAAFTAPWGAGVADGVGGGPSGDLASATLLHRLVAGSAPGLDAEQLAEMLRIANWDLRARVERDGSLRGMATTFTGIFVGSEGDLLLAHAGDSRAYLLRHGGLRRETRDDSYVQALVDRGLVAPEAAQSHPQRNIIMSSFAGGEADQSSVATREARVGDRWMLCSDGLTDYVPEPDVAGLLERGTPSEAARAAVNLALEAGTRDNVTVLVCDVVEGPPHPERPVFYGSAANRFTEELGSASA</sequence>
<keyword evidence="3" id="KW-1185">Reference proteome</keyword>
<dbReference type="InterPro" id="IPR036457">
    <property type="entry name" value="PPM-type-like_dom_sf"/>
</dbReference>